<reference evidence="6" key="1">
    <citation type="submission" date="2020-05" db="EMBL/GenBank/DDBJ databases">
        <authorList>
            <person name="Chiriac C."/>
            <person name="Salcher M."/>
            <person name="Ghai R."/>
            <person name="Kavagutti S V."/>
        </authorList>
    </citation>
    <scope>NUCLEOTIDE SEQUENCE</scope>
</reference>
<dbReference type="PROSITE" id="PS50043">
    <property type="entry name" value="HTH_LUXR_2"/>
    <property type="match status" value="1"/>
</dbReference>
<keyword evidence="3" id="KW-0804">Transcription</keyword>
<dbReference type="InterPro" id="IPR011006">
    <property type="entry name" value="CheY-like_superfamily"/>
</dbReference>
<dbReference type="Pfam" id="PF00072">
    <property type="entry name" value="Response_reg"/>
    <property type="match status" value="1"/>
</dbReference>
<dbReference type="InterPro" id="IPR016032">
    <property type="entry name" value="Sig_transdc_resp-reg_C-effctor"/>
</dbReference>
<dbReference type="EMBL" id="CAEZUW010000141">
    <property type="protein sequence ID" value="CAB4618183.1"/>
    <property type="molecule type" value="Genomic_DNA"/>
</dbReference>
<feature type="domain" description="HTH luxR-type" evidence="4">
    <location>
        <begin position="157"/>
        <end position="227"/>
    </location>
</feature>
<dbReference type="AlphaFoldDB" id="A0A6J6I075"/>
<organism evidence="6">
    <name type="scientific">freshwater metagenome</name>
    <dbReference type="NCBI Taxonomy" id="449393"/>
    <lineage>
        <taxon>unclassified sequences</taxon>
        <taxon>metagenomes</taxon>
        <taxon>ecological metagenomes</taxon>
    </lineage>
</organism>
<evidence type="ECO:0000259" key="5">
    <source>
        <dbReference type="PROSITE" id="PS50110"/>
    </source>
</evidence>
<name>A0A6J6I075_9ZZZZ</name>
<dbReference type="CDD" id="cd06170">
    <property type="entry name" value="LuxR_C_like"/>
    <property type="match status" value="1"/>
</dbReference>
<feature type="domain" description="Response regulatory" evidence="5">
    <location>
        <begin position="25"/>
        <end position="139"/>
    </location>
</feature>
<dbReference type="GO" id="GO:0003677">
    <property type="term" value="F:DNA binding"/>
    <property type="evidence" value="ECO:0007669"/>
    <property type="project" value="UniProtKB-KW"/>
</dbReference>
<keyword evidence="2" id="KW-0238">DNA-binding</keyword>
<dbReference type="SMART" id="SM00448">
    <property type="entry name" value="REC"/>
    <property type="match status" value="1"/>
</dbReference>
<dbReference type="GO" id="GO:0000160">
    <property type="term" value="P:phosphorelay signal transduction system"/>
    <property type="evidence" value="ECO:0007669"/>
    <property type="project" value="InterPro"/>
</dbReference>
<dbReference type="Pfam" id="PF00196">
    <property type="entry name" value="GerE"/>
    <property type="match status" value="1"/>
</dbReference>
<dbReference type="SUPFAM" id="SSF46894">
    <property type="entry name" value="C-terminal effector domain of the bipartite response regulators"/>
    <property type="match status" value="1"/>
</dbReference>
<dbReference type="PANTHER" id="PTHR43214">
    <property type="entry name" value="TWO-COMPONENT RESPONSE REGULATOR"/>
    <property type="match status" value="1"/>
</dbReference>
<evidence type="ECO:0000259" key="4">
    <source>
        <dbReference type="PROSITE" id="PS50043"/>
    </source>
</evidence>
<dbReference type="Gene3D" id="3.40.50.2300">
    <property type="match status" value="1"/>
</dbReference>
<dbReference type="PROSITE" id="PS50110">
    <property type="entry name" value="RESPONSE_REGULATORY"/>
    <property type="match status" value="1"/>
</dbReference>
<keyword evidence="1" id="KW-0805">Transcription regulation</keyword>
<dbReference type="InterPro" id="IPR000792">
    <property type="entry name" value="Tscrpt_reg_LuxR_C"/>
</dbReference>
<evidence type="ECO:0000256" key="3">
    <source>
        <dbReference type="ARBA" id="ARBA00023163"/>
    </source>
</evidence>
<evidence type="ECO:0000313" key="6">
    <source>
        <dbReference type="EMBL" id="CAB4618183.1"/>
    </source>
</evidence>
<accession>A0A6J6I075</accession>
<dbReference type="InterPro" id="IPR036388">
    <property type="entry name" value="WH-like_DNA-bd_sf"/>
</dbReference>
<dbReference type="PANTHER" id="PTHR43214:SF41">
    <property type="entry name" value="NITRATE_NITRITE RESPONSE REGULATOR PROTEIN NARP"/>
    <property type="match status" value="1"/>
</dbReference>
<dbReference type="PRINTS" id="PR00038">
    <property type="entry name" value="HTHLUXR"/>
</dbReference>
<dbReference type="Gene3D" id="1.10.10.10">
    <property type="entry name" value="Winged helix-like DNA-binding domain superfamily/Winged helix DNA-binding domain"/>
    <property type="match status" value="1"/>
</dbReference>
<dbReference type="SMART" id="SM00421">
    <property type="entry name" value="HTH_LUXR"/>
    <property type="match status" value="1"/>
</dbReference>
<dbReference type="InterPro" id="IPR039420">
    <property type="entry name" value="WalR-like"/>
</dbReference>
<protein>
    <submittedName>
        <fullName evidence="6">Unannotated protein</fullName>
    </submittedName>
</protein>
<dbReference type="GO" id="GO:0006355">
    <property type="term" value="P:regulation of DNA-templated transcription"/>
    <property type="evidence" value="ECO:0007669"/>
    <property type="project" value="InterPro"/>
</dbReference>
<dbReference type="InterPro" id="IPR001789">
    <property type="entry name" value="Sig_transdc_resp-reg_receiver"/>
</dbReference>
<evidence type="ECO:0000256" key="1">
    <source>
        <dbReference type="ARBA" id="ARBA00023015"/>
    </source>
</evidence>
<sequence length="234" mass="25055">MNQSENSTEASTTNQSTNLGDELVTVAIVDDHDAIRLGFKGACDGYNFELQASASAVSELLETLVDKVPQVVVLDLSLADGSAVEENVQRLLATGTQVLIYSIADKRGLVRAAIKAGAAAIVPKAQSMDELANTIRLVAAGVYVNNTQTTAAIDSDVEFKEAKLSPREREVLTLYASGMALKQVAFALNIKMNTAKEHIDRVRSKYADIGRPVSSKTELLLRAIEDGLMDEGSI</sequence>
<gene>
    <name evidence="6" type="ORF">UFOPK1855_00828</name>
</gene>
<evidence type="ECO:0000256" key="2">
    <source>
        <dbReference type="ARBA" id="ARBA00023125"/>
    </source>
</evidence>
<dbReference type="SUPFAM" id="SSF52172">
    <property type="entry name" value="CheY-like"/>
    <property type="match status" value="1"/>
</dbReference>
<proteinExistence type="predicted"/>